<reference evidence="3" key="2">
    <citation type="submission" date="2009-11" db="EMBL/GenBank/DDBJ databases">
        <title>The Genome Sequence of Allomyces macrogynus strain ATCC 38327.</title>
        <authorList>
            <consortium name="The Broad Institute Genome Sequencing Platform"/>
            <person name="Russ C."/>
            <person name="Cuomo C."/>
            <person name="Shea T."/>
            <person name="Young S.K."/>
            <person name="Zeng Q."/>
            <person name="Koehrsen M."/>
            <person name="Haas B."/>
            <person name="Borodovsky M."/>
            <person name="Guigo R."/>
            <person name="Alvarado L."/>
            <person name="Berlin A."/>
            <person name="Borenstein D."/>
            <person name="Chen Z."/>
            <person name="Engels R."/>
            <person name="Freedman E."/>
            <person name="Gellesch M."/>
            <person name="Goldberg J."/>
            <person name="Griggs A."/>
            <person name="Gujja S."/>
            <person name="Heiman D."/>
            <person name="Hepburn T."/>
            <person name="Howarth C."/>
            <person name="Jen D."/>
            <person name="Larson L."/>
            <person name="Lewis B."/>
            <person name="Mehta T."/>
            <person name="Park D."/>
            <person name="Pearson M."/>
            <person name="Roberts A."/>
            <person name="Saif S."/>
            <person name="Shenoy N."/>
            <person name="Sisk P."/>
            <person name="Stolte C."/>
            <person name="Sykes S."/>
            <person name="Walk T."/>
            <person name="White J."/>
            <person name="Yandava C."/>
            <person name="Burger G."/>
            <person name="Gray M.W."/>
            <person name="Holland P.W.H."/>
            <person name="King N."/>
            <person name="Lang F.B.F."/>
            <person name="Roger A.J."/>
            <person name="Ruiz-Trillo I."/>
            <person name="Lander E."/>
            <person name="Nusbaum C."/>
        </authorList>
    </citation>
    <scope>NUCLEOTIDE SEQUENCE [LARGE SCALE GENOMIC DNA]</scope>
    <source>
        <strain evidence="3">ATCC 38327</strain>
    </source>
</reference>
<feature type="region of interest" description="Disordered" evidence="1">
    <location>
        <begin position="129"/>
        <end position="150"/>
    </location>
</feature>
<evidence type="ECO:0000313" key="2">
    <source>
        <dbReference type="EMBL" id="KNE69746.1"/>
    </source>
</evidence>
<protein>
    <recommendedName>
        <fullName evidence="4">Pentatricopeptide repeat domain-containing protein</fullName>
    </recommendedName>
</protein>
<organism evidence="2 3">
    <name type="scientific">Allomyces macrogynus (strain ATCC 38327)</name>
    <name type="common">Allomyces javanicus var. macrogynus</name>
    <dbReference type="NCBI Taxonomy" id="578462"/>
    <lineage>
        <taxon>Eukaryota</taxon>
        <taxon>Fungi</taxon>
        <taxon>Fungi incertae sedis</taxon>
        <taxon>Blastocladiomycota</taxon>
        <taxon>Blastocladiomycetes</taxon>
        <taxon>Blastocladiales</taxon>
        <taxon>Blastocladiaceae</taxon>
        <taxon>Allomyces</taxon>
    </lineage>
</organism>
<proteinExistence type="predicted"/>
<dbReference type="AlphaFoldDB" id="A0A0L0T4W1"/>
<dbReference type="OrthoDB" id="5570917at2759"/>
<sequence length="935" mass="101055">MLATTATATARHWAQRARQAATAPRSEQRKHVVTFSFERLQDAVAKRMAAPVVTNFDFNDDPAPLDVTARNATDPAPVAPVSAAPSSTRPSRTTTSSSRTDRTKRSAPRTRRRLVDELSASWWEEHTGLSSLSSSSSSSSSSASSTAGPPPSVLLAPSFFSSSASSRPSSASRSSLPRLDDAPAPALEPTVVRYLAPRGTRMLLAAHGAVRHGQVDKVVEALARIPWSNLRIPIDMTRSILDEARPADSDAVALRLLLREIARKSTMLDYLAVSESVVRGILQVPAWDVLVKLDPVAFLLWPTMALKHVSLDHYKHDLQTVADRLLPQLDYSDESLRLQWTITALGLARVHAKSKNEAAMQRLFYGVLGPNDVPIPPACVPLFTEFARLIVDTIATDRPTFDSPAVVVDAAATAAHPPPATTSDRLLPVFAVLQRHKMDADTHVNATILRALLGDRGPLAGYDFLMSVLRAHPVGKTPVMAAHVAVTVDRLVRGRYTSEALQLVDAALPESHANWNAPGWHAWMLATLAAGNAQAVVDRAGSALEGVRAKHRTAYLHETVFRALEVLGRADEALAVHAGTVAAKHKLTVPYYMTVIRLATTPARIATDPDATAASCVRYLDEMASKRLSPNDWIVAHLSRVASDLGDTAGFPLASRVAHLVPASSEISFEGESASAQFSATVAPLLYESVAPGMTTNDTHARIVRARRALDHISVQFGPTALDLSAWAHYLHAVMEAFRTAAPVVRAEMVRATHVRVVDAYKRDGVMHDGYLAVLVDALARADVPDVACALWDQVVLGGPGDLGLVRAGWTVRTNGERLVPSGRLVSVMADLLGFHGRADRLHALEEYVVDLPDSASANVWTSLVEAYFRVGEPESARRVIVDRIPQLKIPVGTKLKATVAGMANRPGGKAQWVVMDPEVRRVLQFKMDGRSLSL</sequence>
<feature type="compositionally biased region" description="Low complexity" evidence="1">
    <location>
        <begin position="1"/>
        <end position="23"/>
    </location>
</feature>
<feature type="region of interest" description="Disordered" evidence="1">
    <location>
        <begin position="1"/>
        <end position="29"/>
    </location>
</feature>
<dbReference type="VEuPathDB" id="FungiDB:AMAG_14287"/>
<reference evidence="2 3" key="1">
    <citation type="submission" date="2009-11" db="EMBL/GenBank/DDBJ databases">
        <title>Annotation of Allomyces macrogynus ATCC 38327.</title>
        <authorList>
            <consortium name="The Broad Institute Genome Sequencing Platform"/>
            <person name="Russ C."/>
            <person name="Cuomo C."/>
            <person name="Burger G."/>
            <person name="Gray M.W."/>
            <person name="Holland P.W.H."/>
            <person name="King N."/>
            <person name="Lang F.B.F."/>
            <person name="Roger A.J."/>
            <person name="Ruiz-Trillo I."/>
            <person name="Young S.K."/>
            <person name="Zeng Q."/>
            <person name="Gargeya S."/>
            <person name="Fitzgerald M."/>
            <person name="Haas B."/>
            <person name="Abouelleil A."/>
            <person name="Alvarado L."/>
            <person name="Arachchi H.M."/>
            <person name="Berlin A."/>
            <person name="Chapman S.B."/>
            <person name="Gearin G."/>
            <person name="Goldberg J."/>
            <person name="Griggs A."/>
            <person name="Gujja S."/>
            <person name="Hansen M."/>
            <person name="Heiman D."/>
            <person name="Howarth C."/>
            <person name="Larimer J."/>
            <person name="Lui A."/>
            <person name="MacDonald P.J.P."/>
            <person name="McCowen C."/>
            <person name="Montmayeur A."/>
            <person name="Murphy C."/>
            <person name="Neiman D."/>
            <person name="Pearson M."/>
            <person name="Priest M."/>
            <person name="Roberts A."/>
            <person name="Saif S."/>
            <person name="Shea T."/>
            <person name="Sisk P."/>
            <person name="Stolte C."/>
            <person name="Sykes S."/>
            <person name="Wortman J."/>
            <person name="Nusbaum C."/>
            <person name="Birren B."/>
        </authorList>
    </citation>
    <scope>NUCLEOTIDE SEQUENCE [LARGE SCALE GENOMIC DNA]</scope>
    <source>
        <strain evidence="2 3">ATCC 38327</strain>
    </source>
</reference>
<dbReference type="EMBL" id="GG745362">
    <property type="protein sequence ID" value="KNE69746.1"/>
    <property type="molecule type" value="Genomic_DNA"/>
</dbReference>
<keyword evidence="3" id="KW-1185">Reference proteome</keyword>
<accession>A0A0L0T4W1</accession>
<name>A0A0L0T4W1_ALLM3</name>
<feature type="region of interest" description="Disordered" evidence="1">
    <location>
        <begin position="55"/>
        <end position="113"/>
    </location>
</feature>
<feature type="compositionally biased region" description="Low complexity" evidence="1">
    <location>
        <begin position="72"/>
        <end position="98"/>
    </location>
</feature>
<dbReference type="Proteomes" id="UP000054350">
    <property type="component" value="Unassembled WGS sequence"/>
</dbReference>
<gene>
    <name evidence="2" type="ORF">AMAG_14287</name>
</gene>
<evidence type="ECO:0008006" key="4">
    <source>
        <dbReference type="Google" id="ProtNLM"/>
    </source>
</evidence>
<evidence type="ECO:0000313" key="3">
    <source>
        <dbReference type="Proteomes" id="UP000054350"/>
    </source>
</evidence>
<evidence type="ECO:0000256" key="1">
    <source>
        <dbReference type="SAM" id="MobiDB-lite"/>
    </source>
</evidence>